<accession>A0A3P7KMH2</accession>
<keyword evidence="1" id="KW-1133">Transmembrane helix</keyword>
<name>A0A3P7KMH2_THECL</name>
<dbReference type="EMBL" id="UYYF01004603">
    <property type="protein sequence ID" value="VDN05774.1"/>
    <property type="molecule type" value="Genomic_DNA"/>
</dbReference>
<sequence>MQDNIRKWFFKLNFNTFLISKELGKHLNNCVNFHQRILLLANLITLSEELFCYSGVRTKISLERCDNDTKFCYKQRTPNNIGIVGCDHSTLGLCRKYKREECLESSTQGEVCCCRTSKCNGVEQQYSQSFHLIALLILITAGNYFLNFVFN</sequence>
<dbReference type="AlphaFoldDB" id="A0A3P7KMH2"/>
<proteinExistence type="predicted"/>
<protein>
    <submittedName>
        <fullName evidence="2">Uncharacterized protein</fullName>
    </submittedName>
</protein>
<evidence type="ECO:0000313" key="2">
    <source>
        <dbReference type="EMBL" id="VDN05774.1"/>
    </source>
</evidence>
<keyword evidence="1" id="KW-0812">Transmembrane</keyword>
<keyword evidence="1" id="KW-0472">Membrane</keyword>
<dbReference type="Proteomes" id="UP000276776">
    <property type="component" value="Unassembled WGS sequence"/>
</dbReference>
<keyword evidence="3" id="KW-1185">Reference proteome</keyword>
<gene>
    <name evidence="2" type="ORF">TCLT_LOCUS8236</name>
</gene>
<reference evidence="2 3" key="1">
    <citation type="submission" date="2018-11" db="EMBL/GenBank/DDBJ databases">
        <authorList>
            <consortium name="Pathogen Informatics"/>
        </authorList>
    </citation>
    <scope>NUCLEOTIDE SEQUENCE [LARGE SCALE GENOMIC DNA]</scope>
</reference>
<evidence type="ECO:0000256" key="1">
    <source>
        <dbReference type="SAM" id="Phobius"/>
    </source>
</evidence>
<feature type="transmembrane region" description="Helical" evidence="1">
    <location>
        <begin position="130"/>
        <end position="150"/>
    </location>
</feature>
<organism evidence="2 3">
    <name type="scientific">Thelazia callipaeda</name>
    <name type="common">Oriental eyeworm</name>
    <name type="synonym">Parasitic nematode</name>
    <dbReference type="NCBI Taxonomy" id="103827"/>
    <lineage>
        <taxon>Eukaryota</taxon>
        <taxon>Metazoa</taxon>
        <taxon>Ecdysozoa</taxon>
        <taxon>Nematoda</taxon>
        <taxon>Chromadorea</taxon>
        <taxon>Rhabditida</taxon>
        <taxon>Spirurina</taxon>
        <taxon>Spiruromorpha</taxon>
        <taxon>Thelazioidea</taxon>
        <taxon>Thelaziidae</taxon>
        <taxon>Thelazia</taxon>
    </lineage>
</organism>
<evidence type="ECO:0000313" key="3">
    <source>
        <dbReference type="Proteomes" id="UP000276776"/>
    </source>
</evidence>